<accession>A0A9W6V6N2</accession>
<dbReference type="AlphaFoldDB" id="A0A9W6V6N2"/>
<evidence type="ECO:0000313" key="1">
    <source>
        <dbReference type="EMBL" id="GLW91760.1"/>
    </source>
</evidence>
<proteinExistence type="predicted"/>
<dbReference type="EMBL" id="BSSD01000003">
    <property type="protein sequence ID" value="GLW91760.1"/>
    <property type="molecule type" value="Genomic_DNA"/>
</dbReference>
<dbReference type="Proteomes" id="UP001165042">
    <property type="component" value="Unassembled WGS sequence"/>
</dbReference>
<keyword evidence="2" id="KW-1185">Reference proteome</keyword>
<name>A0A9W6V6N2_9PSEU</name>
<reference evidence="1" key="1">
    <citation type="submission" date="2023-02" db="EMBL/GenBank/DDBJ databases">
        <title>Actinokineospora globicatena NBRC 15670.</title>
        <authorList>
            <person name="Ichikawa N."/>
            <person name="Sato H."/>
            <person name="Tonouchi N."/>
        </authorList>
    </citation>
    <scope>NUCLEOTIDE SEQUENCE</scope>
    <source>
        <strain evidence="1">NBRC 15670</strain>
    </source>
</reference>
<sequence>MRDGVVHIWRLTDPVPGRVRETECGLSAPTDQVAAGEGASCERCLVAFTRLLPDFAVWQQLAQR</sequence>
<evidence type="ECO:0000313" key="2">
    <source>
        <dbReference type="Proteomes" id="UP001165042"/>
    </source>
</evidence>
<organism evidence="1 2">
    <name type="scientific">Actinokineospora globicatena</name>
    <dbReference type="NCBI Taxonomy" id="103729"/>
    <lineage>
        <taxon>Bacteria</taxon>
        <taxon>Bacillati</taxon>
        <taxon>Actinomycetota</taxon>
        <taxon>Actinomycetes</taxon>
        <taxon>Pseudonocardiales</taxon>
        <taxon>Pseudonocardiaceae</taxon>
        <taxon>Actinokineospora</taxon>
    </lineage>
</organism>
<protein>
    <submittedName>
        <fullName evidence="1">Uncharacterized protein</fullName>
    </submittedName>
</protein>
<gene>
    <name evidence="1" type="ORF">Aglo03_25760</name>
</gene>
<comment type="caution">
    <text evidence="1">The sequence shown here is derived from an EMBL/GenBank/DDBJ whole genome shotgun (WGS) entry which is preliminary data.</text>
</comment>